<dbReference type="GO" id="GO:0005634">
    <property type="term" value="C:nucleus"/>
    <property type="evidence" value="ECO:0007669"/>
    <property type="project" value="TreeGrafter"/>
</dbReference>
<dbReference type="InterPro" id="IPR056435">
    <property type="entry name" value="DPOD/Z_N"/>
</dbReference>
<dbReference type="GO" id="GO:0000166">
    <property type="term" value="F:nucleotide binding"/>
    <property type="evidence" value="ECO:0007669"/>
    <property type="project" value="InterPro"/>
</dbReference>
<evidence type="ECO:0000256" key="1">
    <source>
        <dbReference type="ARBA" id="ARBA00001966"/>
    </source>
</evidence>
<evidence type="ECO:0000256" key="11">
    <source>
        <dbReference type="ARBA" id="ARBA00023004"/>
    </source>
</evidence>
<keyword evidence="13" id="KW-0234">DNA repair</keyword>
<comment type="similarity">
    <text evidence="2">Belongs to the DNA polymerase type-B family.</text>
</comment>
<dbReference type="Proteomes" id="UP000515158">
    <property type="component" value="Unplaced"/>
</dbReference>
<feature type="compositionally biased region" description="Low complexity" evidence="15">
    <location>
        <begin position="1504"/>
        <end position="1524"/>
    </location>
</feature>
<evidence type="ECO:0000256" key="13">
    <source>
        <dbReference type="ARBA" id="ARBA00023204"/>
    </source>
</evidence>
<feature type="region of interest" description="Disordered" evidence="15">
    <location>
        <begin position="250"/>
        <end position="273"/>
    </location>
</feature>
<dbReference type="InterPro" id="IPR006133">
    <property type="entry name" value="DNA-dir_DNA_pol_B_exonuc"/>
</dbReference>
<evidence type="ECO:0000256" key="9">
    <source>
        <dbReference type="ARBA" id="ARBA00022833"/>
    </source>
</evidence>
<feature type="compositionally biased region" description="Polar residues" evidence="15">
    <location>
        <begin position="1204"/>
        <end position="1213"/>
    </location>
</feature>
<evidence type="ECO:0000313" key="22">
    <source>
        <dbReference type="RefSeq" id="XP_034253905.1"/>
    </source>
</evidence>
<dbReference type="GO" id="GO:0046872">
    <property type="term" value="F:metal ion binding"/>
    <property type="evidence" value="ECO:0007669"/>
    <property type="project" value="UniProtKB-KW"/>
</dbReference>
<dbReference type="InterPro" id="IPR017964">
    <property type="entry name" value="DNA-dir_DNA_pol_B_CS"/>
</dbReference>
<feature type="compositionally biased region" description="Low complexity" evidence="15">
    <location>
        <begin position="2223"/>
        <end position="2235"/>
    </location>
</feature>
<keyword evidence="9" id="KW-0862">Zinc</keyword>
<dbReference type="FunFam" id="1.10.132.60:FF:000005">
    <property type="entry name" value="Putative DNA polymerase zeta catalytic subunit"/>
    <property type="match status" value="1"/>
</dbReference>
<feature type="compositionally biased region" description="Polar residues" evidence="15">
    <location>
        <begin position="1183"/>
        <end position="1196"/>
    </location>
</feature>
<evidence type="ECO:0000256" key="2">
    <source>
        <dbReference type="ARBA" id="ARBA00005755"/>
    </source>
</evidence>
<dbReference type="GeneID" id="117652853"/>
<evidence type="ECO:0000259" key="17">
    <source>
        <dbReference type="Pfam" id="PF03104"/>
    </source>
</evidence>
<feature type="region of interest" description="Disordered" evidence="15">
    <location>
        <begin position="2179"/>
        <end position="2235"/>
    </location>
</feature>
<feature type="region of interest" description="Disordered" evidence="15">
    <location>
        <begin position="1266"/>
        <end position="1297"/>
    </location>
</feature>
<dbReference type="FunFam" id="3.30.420.10:FF:000024">
    <property type="entry name" value="DNA polymerase zeta catalytic subunit"/>
    <property type="match status" value="1"/>
</dbReference>
<dbReference type="CDD" id="cd05534">
    <property type="entry name" value="POLBc_zeta"/>
    <property type="match status" value="1"/>
</dbReference>
<feature type="region of interest" description="Disordered" evidence="15">
    <location>
        <begin position="1160"/>
        <end position="1213"/>
    </location>
</feature>
<dbReference type="EC" id="2.7.7.7" evidence="3"/>
<dbReference type="Pfam" id="PF14260">
    <property type="entry name" value="zf-C4pol"/>
    <property type="match status" value="1"/>
</dbReference>
<feature type="compositionally biased region" description="Basic residues" evidence="15">
    <location>
        <begin position="969"/>
        <end position="979"/>
    </location>
</feature>
<proteinExistence type="inferred from homology"/>
<feature type="compositionally biased region" description="Polar residues" evidence="15">
    <location>
        <begin position="1102"/>
        <end position="1111"/>
    </location>
</feature>
<dbReference type="Gene3D" id="1.10.287.690">
    <property type="entry name" value="Helix hairpin bin"/>
    <property type="match status" value="1"/>
</dbReference>
<evidence type="ECO:0000256" key="7">
    <source>
        <dbReference type="ARBA" id="ARBA00022723"/>
    </source>
</evidence>
<evidence type="ECO:0000256" key="4">
    <source>
        <dbReference type="ARBA" id="ARBA00021589"/>
    </source>
</evidence>
<evidence type="ECO:0000256" key="3">
    <source>
        <dbReference type="ARBA" id="ARBA00012417"/>
    </source>
</evidence>
<dbReference type="PROSITE" id="PS00116">
    <property type="entry name" value="DNA_POLYMERASE_B"/>
    <property type="match status" value="1"/>
</dbReference>
<evidence type="ECO:0000313" key="21">
    <source>
        <dbReference type="Proteomes" id="UP000515158"/>
    </source>
</evidence>
<dbReference type="PRINTS" id="PR00106">
    <property type="entry name" value="DNAPOLB"/>
</dbReference>
<dbReference type="SUPFAM" id="SSF56672">
    <property type="entry name" value="DNA/RNA polymerases"/>
    <property type="match status" value="1"/>
</dbReference>
<evidence type="ECO:0000256" key="6">
    <source>
        <dbReference type="ARBA" id="ARBA00022695"/>
    </source>
</evidence>
<dbReference type="GO" id="GO:0051536">
    <property type="term" value="F:iron-sulfur cluster binding"/>
    <property type="evidence" value="ECO:0007669"/>
    <property type="project" value="UniProtKB-KW"/>
</dbReference>
<evidence type="ECO:0000256" key="12">
    <source>
        <dbReference type="ARBA" id="ARBA00023014"/>
    </source>
</evidence>
<dbReference type="GO" id="GO:0042276">
    <property type="term" value="P:error-prone translesion synthesis"/>
    <property type="evidence" value="ECO:0007669"/>
    <property type="project" value="TreeGrafter"/>
</dbReference>
<evidence type="ECO:0000256" key="10">
    <source>
        <dbReference type="ARBA" id="ARBA00022932"/>
    </source>
</evidence>
<dbReference type="InterPro" id="IPR030559">
    <property type="entry name" value="PolZ_Rev3"/>
</dbReference>
<feature type="compositionally biased region" description="Basic and acidic residues" evidence="15">
    <location>
        <begin position="1735"/>
        <end position="1752"/>
    </location>
</feature>
<sequence length="3110" mass="345383">MKMFQVRIVTVDHYMSSPISELDVTYSDFRKSSIKHVPVIRIFGTTPSGIKTCVHIHGVFPYICIPYDGAEPHLKLSYKLAASLDKAINIASGFSTSNTQHVYKVVLVSGIPFYGYHHKRHQFLKVYFYKPSVIKQAVNLLQNGAILNKVFQPHEAHIPFILQFFIDFNLYGMSFIDFQHVKYRRTNFQELLSKIPAEHILPDSIRAVSSSQFEVDAAACFISNRPSSQGNAQICNPGIAAIWEDENRRRSMKEGTPVDVPHLHSQRPPQNSTSSELFYLDKIQRILNNPSQSSDDSSLSGELSTLVNKSYAIEEPPNTSALDASFVSLHVSEPCLDVQDPSEVENAALLEDTIVDEDIAAMNSSISQHLTQPLDNSLALDLEDLELLDVLETLADTRSANVDDDSVLGSQTSKTICRPSQSAGNDEEENSDGEDERWEDKTLVAEEDDHMKLFDLTMPDVDENLILNELIQNEPQPGPSTLNRDTLQIPQSDGNCDVLTKGTRKSRKNFQIPQVDGVNDLPSKSGRKSLGIRVRGGTSRQQTAPNSVLTDGRFIPGTNELIFKKKQTSDSAALPVDPSLGEIPVNSSLPVQSDPKGPCSSAALEMYNHDDPLRAQYDAAELNENGNIKSSSYCDSPILGETQIAGPSFVLSTIENTVPEQEPLLYILPSSEEEAVRPGSALTVDYQNYIQPPVACCTSTVGCSEDTEEPEHCTDTFIDLLANKRKEPILRGDPSLYPQAPLDKEESLTELISSVVSDENNLGTVKFSDKNQDGFQEPTSTSVRRSVRLSIDRKKTTRASIVETKAPDSWDPTRILGSDNADELVGPDGNMTPRTISDISVSSMEPLLTTTMFNDIRDTLDWGSSNTDASCSDNELNRLKDALDNDEMGEILSAGSEHYLPEPSTSRREELIRVISESSQSSNQRALEDPVTDELLHRGELPRKGPPKLGKNMQLAQFYCGRPISLKKHQLMSSRKRHSTSNSKKELKRVQREKRRLKLSVSAQRKIRTCASNEEATAAELYLKPCSVRVVKLTKKNIYNICKKFNVVLEDKSALGIKSHKKLSTGNLSTVKSSCSKNSPASSSSRAHAKSSVPSCGRTDKSSNSQNTSDLSFSRACTKSSVLSCGRTRRSFSTSELRNISFKAEGSDLNLSHESMLSKSELNSCGIEEEKTSGDQAGDQKSIETSSVTEQSTSHVKSLRNRTRTTTDLSNSTYLDNNQVDQIPEEIDDKIPLCQKRMPRAFAQSNSVPIKKLEVEKVIENSAPQDVKFEEEKSPSPLSIKSRKATPQKYVARPGSKPTSIKISCKTLQEFDEECGKTDESVVDQDDVPLSQRSKKQRISKSLKMMNLNLSTDSSLDQSPPKTEDLSCLSATHVINTSTGQRNVEVLMDEKTSSKGSDAMVNSSKEEKAGCKESKLLYQQASTDRKTSASKNCDESIKNQIREPVKSLKSMPEDSPTGLKRNTVCKSSFNIKLTSPNNGNQDTKTKPMVSILKNSQNRPMGKDSLIGPSIGGIISNQSSSSKAGPLSSRRASNSRGKEETSSSTNFEPLSSRKASTNSSAKGKPAPLSSRRESNSSAKGKQSSSTKLVPLSSRRASELSATSLPSAKPIPTPISAIIPEAQCSTRLTNFKIPKKTGKNLKEGLSHTEEDLNESTNDSLLISLDTSSIDLELNSSSDAVDENVLIPVKTKNSPSKNYKRPTNQIVCVDGASTESSSNSSSTSQETSETAHQPLKRKIFEEDFQQKTKVQRDDNQDTPNVEIPGPSRPIPKSVIHWFDKRYGPWTMWSPNISPDRCNLDGSPPVPISPDICPESNFSGFAPMRHGFMGEMEENNITTANEMRFGQDLLKRLKSIESKDVECGRNLILQTEDNTSRKSSQSSIVDMFSERSIDVHEENKTLHDMSPNISHFSSLSLLESKIDLEKNNCIEQPFSPEKGKSVASSQPSVSNQEDIILSCESSDIPCGQDKEKGGSGERVAVKLPSDFKTLQKPPSRKAVLQSLPTLNLPEVVIPEPYFSNYHDVKGKVDVGSNVLELTSHNCLHLEEFHSSIDGLRGLSCQQKQLFAQCWGLSQVKGNFNHMVSTHCNKRVTVISPVKKPPKVKDVAVWARAREMALKAKKKEIEEKETNLEIQSSVNPSSLSVPAKLSQAFRNIEASTPEGSIKKHKGRKVPSPLLTPILTRSQSKANRKSQRCLETTSNNPTPLISIDEKEESEMGVSPLEMEGSNVSQSNSPNSSSIKRLLQDSQFCKDAASPLFRHDPDASACQIKGIAASPGFKMVLENLQTAKTKKEHQYITILTMEVHICTCGALNPDPERDPIRAIFYSVCNDVPEDVETPTSVNGIIVVNSSNSTPLLNRCGISGEVEYVNDEKSLLQSLVSLMHKWDPDILAGFEIEMLSWGYVLQRANVLGVNIIQEFSRVPDQKQGKEQDLEDNNGLGGLKIIGRIVLDAWRLFRSEVALQSYTFENLMYHILHKRVSHHSFENLSRWWEHPSHLHRWITVQYYQQRVSGIIRLLDQLDLVGRTSELARLFGIQFFEVLSRGSQFRVESMMLRLAKPLNFIPVSPSVQQRAHMRAPECLPLIMEPESRFYNDPMIVLDFQSLYPSMIIAYNYCFSTCLGRVEHLGKSGHFEFGCSELRVKTSLLQQLRDEISVSPSGIAFVTKRVRQGVLPRMLEEILEARLAVKQSMKLHKKDHTLQRVLHARQLGLKLIANVTYGYTSANFSGRMPCIEVGDSVVSKGRETLERAITLVQNNKEWRARVVYGDTDSLFVLIPGRSREEAFRIGAEIAAAVTESNPSPVKLKLEKVYQPCILQTKKRYVGFMYESPDQAEPVYEAKGIETVRRDGCPAVAKMLEKSLKILFETRDVSSVKAYVSHQFSKILAGRANIQDLIFAREYRGKENYRAGACVPALELTKRWLRHDRRSEPRMGERVPYVVTNGPPGSALIHLVRHPKELLSDPSLRYNAVYYVTRAIIPPLARCFSLLGADVLSWYSDLPRRSKLSLPIVNLSHKKTISQYFTTMECACCGDLTHGGVCVKCQSKPQLLVTSLMSKLHNLELTHASITKICQSCLGRSAPLDCSSLDCPITYRRHQSSQKCEQSAFISQLLNDFR</sequence>
<feature type="domain" description="C4-type zinc-finger of DNA polymerase delta" evidence="18">
    <location>
        <begin position="3022"/>
        <end position="3089"/>
    </location>
</feature>
<feature type="region of interest" description="Disordered" evidence="15">
    <location>
        <begin position="402"/>
        <end position="438"/>
    </location>
</feature>
<dbReference type="GO" id="GO:0003677">
    <property type="term" value="F:DNA binding"/>
    <property type="evidence" value="ECO:0007669"/>
    <property type="project" value="InterPro"/>
</dbReference>
<keyword evidence="7" id="KW-0479">Metal-binding</keyword>
<feature type="domain" description="DNA polymerase zeta catalytic subunit N-terminal" evidence="20">
    <location>
        <begin position="3"/>
        <end position="57"/>
    </location>
</feature>
<evidence type="ECO:0000259" key="18">
    <source>
        <dbReference type="Pfam" id="PF14260"/>
    </source>
</evidence>
<keyword evidence="6" id="KW-0548">Nucleotidyltransferase</keyword>
<dbReference type="CDD" id="cd05778">
    <property type="entry name" value="DNA_polB_zeta_exo"/>
    <property type="match status" value="1"/>
</dbReference>
<evidence type="ECO:0000259" key="16">
    <source>
        <dbReference type="Pfam" id="PF00136"/>
    </source>
</evidence>
<dbReference type="Pfam" id="PF00136">
    <property type="entry name" value="DNA_pol_B"/>
    <property type="match status" value="1"/>
</dbReference>
<gene>
    <name evidence="22 23" type="primary">LOC117652853</name>
</gene>
<dbReference type="InterPro" id="IPR006172">
    <property type="entry name" value="DNA-dir_DNA_pol_B"/>
</dbReference>
<feature type="region of interest" description="Disordered" evidence="15">
    <location>
        <begin position="969"/>
        <end position="996"/>
    </location>
</feature>
<dbReference type="InterPro" id="IPR025687">
    <property type="entry name" value="Znf-C4pol"/>
</dbReference>
<dbReference type="PANTHER" id="PTHR45812">
    <property type="entry name" value="DNA POLYMERASE ZETA CATALYTIC SUBUNIT"/>
    <property type="match status" value="1"/>
</dbReference>
<dbReference type="PANTHER" id="PTHR45812:SF1">
    <property type="entry name" value="DNA POLYMERASE ZETA CATALYTIC SUBUNIT"/>
    <property type="match status" value="1"/>
</dbReference>
<dbReference type="InterPro" id="IPR006134">
    <property type="entry name" value="DNA-dir_DNA_pol_B_multi_dom"/>
</dbReference>
<dbReference type="Gene3D" id="1.10.132.60">
    <property type="entry name" value="DNA polymerase family B, C-terminal domain"/>
    <property type="match status" value="1"/>
</dbReference>
<evidence type="ECO:0000259" key="19">
    <source>
        <dbReference type="Pfam" id="PF24055"/>
    </source>
</evidence>
<protein>
    <recommendedName>
        <fullName evidence="4">DNA polymerase zeta catalytic subunit</fullName>
        <ecNumber evidence="3">2.7.7.7</ecNumber>
    </recommendedName>
</protein>
<feature type="domain" description="DNA polymerase delta/zeta catalytic subunit N-terminal" evidence="19">
    <location>
        <begin position="58"/>
        <end position="135"/>
    </location>
</feature>
<dbReference type="Pfam" id="PF24065">
    <property type="entry name" value="REV3_N"/>
    <property type="match status" value="1"/>
</dbReference>
<comment type="catalytic activity">
    <reaction evidence="14">
        <text>DNA(n) + a 2'-deoxyribonucleoside 5'-triphosphate = DNA(n+1) + diphosphate</text>
        <dbReference type="Rhea" id="RHEA:22508"/>
        <dbReference type="Rhea" id="RHEA-COMP:17339"/>
        <dbReference type="Rhea" id="RHEA-COMP:17340"/>
        <dbReference type="ChEBI" id="CHEBI:33019"/>
        <dbReference type="ChEBI" id="CHEBI:61560"/>
        <dbReference type="ChEBI" id="CHEBI:173112"/>
        <dbReference type="EC" id="2.7.7.7"/>
    </reaction>
</comment>
<comment type="cofactor">
    <cofactor evidence="1">
        <name>[4Fe-4S] cluster</name>
        <dbReference type="ChEBI" id="CHEBI:49883"/>
    </cofactor>
</comment>
<feature type="compositionally biased region" description="Polar residues" evidence="15">
    <location>
        <begin position="538"/>
        <end position="547"/>
    </location>
</feature>
<feature type="compositionally biased region" description="Low complexity" evidence="15">
    <location>
        <begin position="1072"/>
        <end position="1095"/>
    </location>
</feature>
<keyword evidence="11" id="KW-0408">Iron</keyword>
<keyword evidence="8" id="KW-0227">DNA damage</keyword>
<organism evidence="23">
    <name type="scientific">Thrips palmi</name>
    <name type="common">Melon thrips</name>
    <dbReference type="NCBI Taxonomy" id="161013"/>
    <lineage>
        <taxon>Eukaryota</taxon>
        <taxon>Metazoa</taxon>
        <taxon>Ecdysozoa</taxon>
        <taxon>Arthropoda</taxon>
        <taxon>Hexapoda</taxon>
        <taxon>Insecta</taxon>
        <taxon>Pterygota</taxon>
        <taxon>Neoptera</taxon>
        <taxon>Paraneoptera</taxon>
        <taxon>Thysanoptera</taxon>
        <taxon>Terebrantia</taxon>
        <taxon>Thripoidea</taxon>
        <taxon>Thripidae</taxon>
        <taxon>Thrips</taxon>
    </lineage>
</organism>
<dbReference type="Pfam" id="PF24055">
    <property type="entry name" value="POL3_N"/>
    <property type="match status" value="1"/>
</dbReference>
<accession>A0A6P9ADP6</accession>
<dbReference type="InterPro" id="IPR043502">
    <property type="entry name" value="DNA/RNA_pol_sf"/>
</dbReference>
<feature type="compositionally biased region" description="Polar residues" evidence="15">
    <location>
        <begin position="2191"/>
        <end position="2201"/>
    </location>
</feature>
<feature type="region of interest" description="Disordered" evidence="15">
    <location>
        <begin position="1709"/>
        <end position="1765"/>
    </location>
</feature>
<feature type="domain" description="DNA-directed DNA polymerase family B multifunctional" evidence="16">
    <location>
        <begin position="2533"/>
        <end position="2981"/>
    </location>
</feature>
<feature type="domain" description="DNA-directed DNA polymerase family B exonuclease" evidence="17">
    <location>
        <begin position="2280"/>
        <end position="2464"/>
    </location>
</feature>
<feature type="region of interest" description="Disordered" evidence="15">
    <location>
        <begin position="514"/>
        <end position="547"/>
    </location>
</feature>
<reference evidence="22 23" key="1">
    <citation type="submission" date="2025-04" db="UniProtKB">
        <authorList>
            <consortium name="RefSeq"/>
        </authorList>
    </citation>
    <scope>IDENTIFICATION</scope>
    <source>
        <tissue evidence="22 23">Total insect</tissue>
    </source>
</reference>
<dbReference type="InterPro" id="IPR036397">
    <property type="entry name" value="RNaseH_sf"/>
</dbReference>
<keyword evidence="10" id="KW-0239">DNA-directed DNA polymerase</keyword>
<evidence type="ECO:0000256" key="14">
    <source>
        <dbReference type="ARBA" id="ARBA00049244"/>
    </source>
</evidence>
<dbReference type="InterPro" id="IPR056447">
    <property type="entry name" value="REV3_N"/>
</dbReference>
<dbReference type="FunFam" id="1.10.287.690:FF:000002">
    <property type="entry name" value="DNA polymerase zeta"/>
    <property type="match status" value="1"/>
</dbReference>
<dbReference type="GO" id="GO:0016035">
    <property type="term" value="C:zeta DNA polymerase complex"/>
    <property type="evidence" value="ECO:0007669"/>
    <property type="project" value="InterPro"/>
</dbReference>
<name>A0A6P9ADP6_THRPL</name>
<dbReference type="InterPro" id="IPR042087">
    <property type="entry name" value="DNA_pol_B_thumb"/>
</dbReference>
<dbReference type="GO" id="GO:0003887">
    <property type="term" value="F:DNA-directed DNA polymerase activity"/>
    <property type="evidence" value="ECO:0007669"/>
    <property type="project" value="UniProtKB-KW"/>
</dbReference>
<keyword evidence="5" id="KW-0808">Transferase</keyword>
<dbReference type="InterPro" id="IPR012337">
    <property type="entry name" value="RNaseH-like_sf"/>
</dbReference>
<dbReference type="GO" id="GO:0000724">
    <property type="term" value="P:double-strand break repair via homologous recombination"/>
    <property type="evidence" value="ECO:0007669"/>
    <property type="project" value="TreeGrafter"/>
</dbReference>
<evidence type="ECO:0000313" key="23">
    <source>
        <dbReference type="RefSeq" id="XP_034253906.1"/>
    </source>
</evidence>
<dbReference type="Gene3D" id="3.30.420.10">
    <property type="entry name" value="Ribonuclease H-like superfamily/Ribonuclease H"/>
    <property type="match status" value="1"/>
</dbReference>
<feature type="region of interest" description="Disordered" evidence="15">
    <location>
        <begin position="1494"/>
        <end position="1610"/>
    </location>
</feature>
<evidence type="ECO:0000259" key="20">
    <source>
        <dbReference type="Pfam" id="PF24065"/>
    </source>
</evidence>
<evidence type="ECO:0000256" key="5">
    <source>
        <dbReference type="ARBA" id="ARBA00022679"/>
    </source>
</evidence>
<dbReference type="Pfam" id="PF03104">
    <property type="entry name" value="DNA_pol_B_exo1"/>
    <property type="match status" value="1"/>
</dbReference>
<feature type="compositionally biased region" description="Polar residues" evidence="15">
    <location>
        <begin position="408"/>
        <end position="423"/>
    </location>
</feature>
<dbReference type="InterPro" id="IPR023211">
    <property type="entry name" value="DNA_pol_palm_dom_sf"/>
</dbReference>
<dbReference type="Gene3D" id="3.90.1600.10">
    <property type="entry name" value="Palm domain of DNA polymerase"/>
    <property type="match status" value="1"/>
</dbReference>
<feature type="compositionally biased region" description="Low complexity" evidence="15">
    <location>
        <begin position="1574"/>
        <end position="1586"/>
    </location>
</feature>
<dbReference type="Gene3D" id="3.30.342.10">
    <property type="entry name" value="DNA Polymerase, chain B, domain 1"/>
    <property type="match status" value="1"/>
</dbReference>
<feature type="compositionally biased region" description="Acidic residues" evidence="15">
    <location>
        <begin position="425"/>
        <end position="437"/>
    </location>
</feature>
<feature type="compositionally biased region" description="Low complexity" evidence="15">
    <location>
        <begin position="1710"/>
        <end position="1727"/>
    </location>
</feature>
<dbReference type="OrthoDB" id="2414538at2759"/>
<dbReference type="KEGG" id="tpal:117652853"/>
<feature type="region of interest" description="Disordered" evidence="15">
    <location>
        <begin position="1067"/>
        <end position="1111"/>
    </location>
</feature>
<evidence type="ECO:0000256" key="8">
    <source>
        <dbReference type="ARBA" id="ARBA00022763"/>
    </source>
</evidence>
<evidence type="ECO:0000256" key="15">
    <source>
        <dbReference type="SAM" id="MobiDB-lite"/>
    </source>
</evidence>
<dbReference type="SMART" id="SM00486">
    <property type="entry name" value="POLBc"/>
    <property type="match status" value="1"/>
</dbReference>
<dbReference type="CTD" id="136035703"/>
<feature type="compositionally biased region" description="Polar residues" evidence="15">
    <location>
        <begin position="1541"/>
        <end position="1560"/>
    </location>
</feature>
<keyword evidence="12" id="KW-0411">Iron-sulfur</keyword>
<dbReference type="RefSeq" id="XP_034253905.1">
    <property type="nucleotide sequence ID" value="XM_034398014.1"/>
</dbReference>
<dbReference type="FunFam" id="3.30.342.10:FF:000002">
    <property type="entry name" value="DNA polymerase zeta catalytic subunit isoform X1"/>
    <property type="match status" value="1"/>
</dbReference>
<dbReference type="SUPFAM" id="SSF53098">
    <property type="entry name" value="Ribonuclease H-like"/>
    <property type="match status" value="1"/>
</dbReference>
<keyword evidence="21" id="KW-1185">Reference proteome</keyword>
<dbReference type="RefSeq" id="XP_034253906.1">
    <property type="nucleotide sequence ID" value="XM_034398015.1"/>
</dbReference>